<dbReference type="GO" id="GO:0006396">
    <property type="term" value="P:RNA processing"/>
    <property type="evidence" value="ECO:0007669"/>
    <property type="project" value="InterPro"/>
</dbReference>
<evidence type="ECO:0000256" key="1">
    <source>
        <dbReference type="ARBA" id="ARBA00022603"/>
    </source>
</evidence>
<evidence type="ECO:0000256" key="4">
    <source>
        <dbReference type="ARBA" id="ARBA00033763"/>
    </source>
</evidence>
<dbReference type="PANTHER" id="PTHR45904:SF1">
    <property type="entry name" value="TRNA (URACIL-5-)-METHYLTRANSFERASE HOMOLOG B"/>
    <property type="match status" value="1"/>
</dbReference>
<comment type="similarity">
    <text evidence="6">Belongs to the class I-like SAM-binding methyltransferase superfamily. RNA M5U methyltransferase family.</text>
</comment>
<evidence type="ECO:0000313" key="7">
    <source>
        <dbReference type="EMBL" id="JAS38676.1"/>
    </source>
</evidence>
<dbReference type="PROSITE" id="PS51687">
    <property type="entry name" value="SAM_MT_RNA_M5U"/>
    <property type="match status" value="1"/>
</dbReference>
<reference evidence="7" key="1">
    <citation type="submission" date="2015-11" db="EMBL/GenBank/DDBJ databases">
        <title>De novo transcriptome assembly of four potential Pierce s Disease insect vectors from Arizona vineyards.</title>
        <authorList>
            <person name="Tassone E.E."/>
        </authorList>
    </citation>
    <scope>NUCLEOTIDE SEQUENCE</scope>
</reference>
<comment type="catalytic activity">
    <reaction evidence="5">
        <text>uridine(54) in tRNA + S-adenosyl-L-methionine = 5-methyluridine(54) in tRNA + S-adenosyl-L-homocysteine + H(+)</text>
        <dbReference type="Rhea" id="RHEA:42712"/>
        <dbReference type="Rhea" id="RHEA-COMP:10167"/>
        <dbReference type="Rhea" id="RHEA-COMP:10193"/>
        <dbReference type="ChEBI" id="CHEBI:15378"/>
        <dbReference type="ChEBI" id="CHEBI:57856"/>
        <dbReference type="ChEBI" id="CHEBI:59789"/>
        <dbReference type="ChEBI" id="CHEBI:65315"/>
        <dbReference type="ChEBI" id="CHEBI:74447"/>
        <dbReference type="EC" id="2.1.1.35"/>
    </reaction>
    <physiologicalReaction direction="left-to-right" evidence="5">
        <dbReference type="Rhea" id="RHEA:42713"/>
    </physiologicalReaction>
</comment>
<dbReference type="Pfam" id="PF05958">
    <property type="entry name" value="tRNA_U5-meth_tr"/>
    <property type="match status" value="1"/>
</dbReference>
<feature type="binding site" evidence="6">
    <location>
        <position position="294"/>
    </location>
    <ligand>
        <name>S-adenosyl-L-methionine</name>
        <dbReference type="ChEBI" id="CHEBI:59789"/>
    </ligand>
</feature>
<protein>
    <recommendedName>
        <fullName evidence="4">tRNA (uracil(54)-C(5))-methyltransferase</fullName>
        <ecNumber evidence="4">2.1.1.35</ecNumber>
    </recommendedName>
</protein>
<dbReference type="Gene3D" id="2.40.50.1070">
    <property type="match status" value="1"/>
</dbReference>
<proteinExistence type="inferred from homology"/>
<sequence length="473" mass="53755">MFRVCASNMEFDAFSKFLLKGLENSLPYFCTRRNYSQRVQHPFKMKSKKMREMQQNMISSINETNQHEILCNKITPYWELSYEEELESKQQTCEEIINHVLDKFSLKKKDSRTILDSIIPSPIRDAYRNKDEFGVWPGLDGNPKTIGFFVGSPAVGKVVCVPPTYIKCIRESHKKIAKIYEDFIRASPLPASYQLYDGGFWRNIVVRSNDSGDHMATVITNPRGFTPEQITEQERCLQEYFSKHLPSLSLFHQSCPHVKCTRDQATIHHLNGEAYLKESICDLEFRISPDSFFQLNKPAAEILCQKVVELAGPKHSTTLLDLYCGTGVMSLLFSPRVRGCVGVELGGAAVEDARHNAQINNRTNCTFVEGRVEEKLSGVLKKLDYSSSIIAVVNPGRAGAGESAISLLRQHPNIHKVIYVSCKPDNPLTMKNFVQLCERVGTGSKPFHLTKAIPFDLFPYTDHRELVLCFEKR</sequence>
<dbReference type="EC" id="2.1.1.35" evidence="4"/>
<feature type="binding site" evidence="6">
    <location>
        <position position="394"/>
    </location>
    <ligand>
        <name>S-adenosyl-L-methionine</name>
        <dbReference type="ChEBI" id="CHEBI:59789"/>
    </ligand>
</feature>
<dbReference type="Gene3D" id="3.40.50.150">
    <property type="entry name" value="Vaccinia Virus protein VP39"/>
    <property type="match status" value="1"/>
</dbReference>
<evidence type="ECO:0000256" key="3">
    <source>
        <dbReference type="ARBA" id="ARBA00022691"/>
    </source>
</evidence>
<evidence type="ECO:0000256" key="5">
    <source>
        <dbReference type="ARBA" id="ARBA00047278"/>
    </source>
</evidence>
<dbReference type="GO" id="GO:0003723">
    <property type="term" value="F:RNA binding"/>
    <property type="evidence" value="ECO:0007669"/>
    <property type="project" value="TreeGrafter"/>
</dbReference>
<keyword evidence="3 6" id="KW-0949">S-adenosyl-L-methionine</keyword>
<evidence type="ECO:0000256" key="6">
    <source>
        <dbReference type="PROSITE-ProRule" id="PRU01024"/>
    </source>
</evidence>
<dbReference type="CDD" id="cd02440">
    <property type="entry name" value="AdoMet_MTases"/>
    <property type="match status" value="1"/>
</dbReference>
<dbReference type="GO" id="GO:0032259">
    <property type="term" value="P:methylation"/>
    <property type="evidence" value="ECO:0007669"/>
    <property type="project" value="UniProtKB-KW"/>
</dbReference>
<feature type="active site" description="Nucleophile" evidence="6">
    <location>
        <position position="422"/>
    </location>
</feature>
<feature type="binding site" evidence="6">
    <location>
        <position position="344"/>
    </location>
    <ligand>
        <name>S-adenosyl-L-methionine</name>
        <dbReference type="ChEBI" id="CHEBI:59789"/>
    </ligand>
</feature>
<evidence type="ECO:0000256" key="2">
    <source>
        <dbReference type="ARBA" id="ARBA00022679"/>
    </source>
</evidence>
<dbReference type="InterPro" id="IPR029063">
    <property type="entry name" value="SAM-dependent_MTases_sf"/>
</dbReference>
<keyword evidence="2 6" id="KW-0808">Transferase</keyword>
<keyword evidence="1 6" id="KW-0489">Methyltransferase</keyword>
<feature type="binding site" evidence="6">
    <location>
        <position position="323"/>
    </location>
    <ligand>
        <name>S-adenosyl-L-methionine</name>
        <dbReference type="ChEBI" id="CHEBI:59789"/>
    </ligand>
</feature>
<dbReference type="AlphaFoldDB" id="A0A1B6EL89"/>
<dbReference type="PANTHER" id="PTHR45904">
    <property type="entry name" value="TRNA (URACIL-5-)-METHYLTRANSFERASE"/>
    <property type="match status" value="1"/>
</dbReference>
<dbReference type="EMBL" id="GECZ01031093">
    <property type="protein sequence ID" value="JAS38676.1"/>
    <property type="molecule type" value="Transcribed_RNA"/>
</dbReference>
<dbReference type="GO" id="GO:0030697">
    <property type="term" value="F:tRNA (uracil(54)-C5)-methyltransferase activity, S-adenosyl methionine-dependent"/>
    <property type="evidence" value="ECO:0007669"/>
    <property type="project" value="UniProtKB-EC"/>
</dbReference>
<name>A0A1B6EL89_9HEMI</name>
<dbReference type="InterPro" id="IPR045850">
    <property type="entry name" value="TRM2_met"/>
</dbReference>
<dbReference type="InterPro" id="IPR010280">
    <property type="entry name" value="U5_MeTrfase_fam"/>
</dbReference>
<accession>A0A1B6EL89</accession>
<dbReference type="SUPFAM" id="SSF53335">
    <property type="entry name" value="S-adenosyl-L-methionine-dependent methyltransferases"/>
    <property type="match status" value="1"/>
</dbReference>
<organism evidence="7">
    <name type="scientific">Cuerna arida</name>
    <dbReference type="NCBI Taxonomy" id="1464854"/>
    <lineage>
        <taxon>Eukaryota</taxon>
        <taxon>Metazoa</taxon>
        <taxon>Ecdysozoa</taxon>
        <taxon>Arthropoda</taxon>
        <taxon>Hexapoda</taxon>
        <taxon>Insecta</taxon>
        <taxon>Pterygota</taxon>
        <taxon>Neoptera</taxon>
        <taxon>Paraneoptera</taxon>
        <taxon>Hemiptera</taxon>
        <taxon>Auchenorrhyncha</taxon>
        <taxon>Membracoidea</taxon>
        <taxon>Cicadellidae</taxon>
        <taxon>Cicadellinae</taxon>
        <taxon>Proconiini</taxon>
        <taxon>Cuerna</taxon>
    </lineage>
</organism>
<gene>
    <name evidence="7" type="ORF">g.12021</name>
</gene>